<name>A0A916W7E4_9BACI</name>
<dbReference type="EMBL" id="BMEY01000008">
    <property type="protein sequence ID" value="GGA74893.1"/>
    <property type="molecule type" value="Genomic_DNA"/>
</dbReference>
<evidence type="ECO:0000313" key="2">
    <source>
        <dbReference type="Proteomes" id="UP000613512"/>
    </source>
</evidence>
<accession>A0A916W7E4</accession>
<keyword evidence="2" id="KW-1185">Reference proteome</keyword>
<proteinExistence type="predicted"/>
<organism evidence="1 2">
    <name type="scientific">Ornithinibacillus halotolerans</name>
    <dbReference type="NCBI Taxonomy" id="1274357"/>
    <lineage>
        <taxon>Bacteria</taxon>
        <taxon>Bacillati</taxon>
        <taxon>Bacillota</taxon>
        <taxon>Bacilli</taxon>
        <taxon>Bacillales</taxon>
        <taxon>Bacillaceae</taxon>
        <taxon>Ornithinibacillus</taxon>
    </lineage>
</organism>
<reference evidence="1" key="1">
    <citation type="journal article" date="2014" name="Int. J. Syst. Evol. Microbiol.">
        <title>Complete genome sequence of Corynebacterium casei LMG S-19264T (=DSM 44701T), isolated from a smear-ripened cheese.</title>
        <authorList>
            <consortium name="US DOE Joint Genome Institute (JGI-PGF)"/>
            <person name="Walter F."/>
            <person name="Albersmeier A."/>
            <person name="Kalinowski J."/>
            <person name="Ruckert C."/>
        </authorList>
    </citation>
    <scope>NUCLEOTIDE SEQUENCE</scope>
    <source>
        <strain evidence="1">CGMCC 1.12408</strain>
    </source>
</reference>
<reference evidence="1" key="2">
    <citation type="submission" date="2020-09" db="EMBL/GenBank/DDBJ databases">
        <authorList>
            <person name="Sun Q."/>
            <person name="Zhou Y."/>
        </authorList>
    </citation>
    <scope>NUCLEOTIDE SEQUENCE</scope>
    <source>
        <strain evidence="1">CGMCC 1.12408</strain>
    </source>
</reference>
<sequence>MEPSINHLADSILIFQYCYVDQGECCYAKEAGRAAGGYDIVSNVYSTVKSIHFEVFRKIFINSKHEPHFNMMMGDFVINVGEESAEQEAKREIQLALKQAAASRNR</sequence>
<gene>
    <name evidence="1" type="ORF">GCM10008025_18240</name>
</gene>
<dbReference type="Proteomes" id="UP000613512">
    <property type="component" value="Unassembled WGS sequence"/>
</dbReference>
<comment type="caution">
    <text evidence="1">The sequence shown here is derived from an EMBL/GenBank/DDBJ whole genome shotgun (WGS) entry which is preliminary data.</text>
</comment>
<protein>
    <submittedName>
        <fullName evidence="1">Uncharacterized protein</fullName>
    </submittedName>
</protein>
<evidence type="ECO:0000313" key="1">
    <source>
        <dbReference type="EMBL" id="GGA74893.1"/>
    </source>
</evidence>
<dbReference type="AlphaFoldDB" id="A0A916W7E4"/>